<evidence type="ECO:0000256" key="1">
    <source>
        <dbReference type="SAM" id="MobiDB-lite"/>
    </source>
</evidence>
<dbReference type="InterPro" id="IPR038678">
    <property type="entry name" value="Spondin_N_sf"/>
</dbReference>
<dbReference type="PROSITE" id="PS51257">
    <property type="entry name" value="PROKAR_LIPOPROTEIN"/>
    <property type="match status" value="1"/>
</dbReference>
<feature type="chain" id="PRO_5015528910" description="Spondin domain-containing protein" evidence="2">
    <location>
        <begin position="20"/>
        <end position="238"/>
    </location>
</feature>
<dbReference type="EMBL" id="MQUB01000001">
    <property type="protein sequence ID" value="PQB05189.1"/>
    <property type="molecule type" value="Genomic_DNA"/>
</dbReference>
<accession>A0A2S7KRD5</accession>
<dbReference type="Proteomes" id="UP000239800">
    <property type="component" value="Unassembled WGS sequence"/>
</dbReference>
<keyword evidence="2" id="KW-0732">Signal</keyword>
<protein>
    <recommendedName>
        <fullName evidence="3">Spondin domain-containing protein</fullName>
    </recommendedName>
</protein>
<feature type="region of interest" description="Disordered" evidence="1">
    <location>
        <begin position="20"/>
        <end position="47"/>
    </location>
</feature>
<organism evidence="4 5">
    <name type="scientific">Aureitalea marina</name>
    <dbReference type="NCBI Taxonomy" id="930804"/>
    <lineage>
        <taxon>Bacteria</taxon>
        <taxon>Pseudomonadati</taxon>
        <taxon>Bacteroidota</taxon>
        <taxon>Flavobacteriia</taxon>
        <taxon>Flavobacteriales</taxon>
        <taxon>Flavobacteriaceae</taxon>
        <taxon>Aureitalea</taxon>
    </lineage>
</organism>
<proteinExistence type="predicted"/>
<dbReference type="GO" id="GO:0007155">
    <property type="term" value="P:cell adhesion"/>
    <property type="evidence" value="ECO:0007669"/>
    <property type="project" value="TreeGrafter"/>
</dbReference>
<dbReference type="InterPro" id="IPR009465">
    <property type="entry name" value="Spondin_N"/>
</dbReference>
<dbReference type="RefSeq" id="WP_181040004.1">
    <property type="nucleotide sequence ID" value="NZ_MQUB01000001.1"/>
</dbReference>
<dbReference type="AlphaFoldDB" id="A0A2S7KRD5"/>
<evidence type="ECO:0000313" key="4">
    <source>
        <dbReference type="EMBL" id="PQB05189.1"/>
    </source>
</evidence>
<comment type="caution">
    <text evidence="4">The sequence shown here is derived from an EMBL/GenBank/DDBJ whole genome shotgun (WGS) entry which is preliminary data.</text>
</comment>
<evidence type="ECO:0000313" key="5">
    <source>
        <dbReference type="Proteomes" id="UP000239800"/>
    </source>
</evidence>
<sequence>MRKLFLTLFVMSMVLYGCGSDDSSGTPPTDDTTDDNGGGPTPSATYRITFRPDFTADNFPDDYPDNPRFSEILVAVHATNSHIFQEGTQASDGVKAVAETGDTAVLVNELSAQGDDDTILFLVTVAGSDGGPTDEQAVTVTIDPEKTSISFISGLSPSPDWFVGVDAQSLVSGNTLVEELEVNLVALDAGTDSGSTYTSPDEPTDPPGLITEIDTPPLGNSSGLSSIIGTVRIERTDI</sequence>
<dbReference type="InterPro" id="IPR051418">
    <property type="entry name" value="Spondin/Thrombospondin_T1"/>
</dbReference>
<feature type="domain" description="Spondin" evidence="3">
    <location>
        <begin position="34"/>
        <end position="221"/>
    </location>
</feature>
<dbReference type="Pfam" id="PF06468">
    <property type="entry name" value="Spond_N"/>
    <property type="match status" value="1"/>
</dbReference>
<keyword evidence="5" id="KW-1185">Reference proteome</keyword>
<dbReference type="PANTHER" id="PTHR11311">
    <property type="entry name" value="SPONDIN"/>
    <property type="match status" value="1"/>
</dbReference>
<reference evidence="4 5" key="1">
    <citation type="submission" date="2016-11" db="EMBL/GenBank/DDBJ databases">
        <title>Trade-off between light-utilization and light-protection in marine flavobacteria.</title>
        <authorList>
            <person name="Kumagai Y."/>
        </authorList>
    </citation>
    <scope>NUCLEOTIDE SEQUENCE [LARGE SCALE GENOMIC DNA]</scope>
    <source>
        <strain evidence="4 5">NBRC 107741</strain>
    </source>
</reference>
<dbReference type="PANTHER" id="PTHR11311:SF15">
    <property type="entry name" value="SPONDIN-2"/>
    <property type="match status" value="1"/>
</dbReference>
<feature type="signal peptide" evidence="2">
    <location>
        <begin position="1"/>
        <end position="19"/>
    </location>
</feature>
<dbReference type="GO" id="GO:0031012">
    <property type="term" value="C:extracellular matrix"/>
    <property type="evidence" value="ECO:0007669"/>
    <property type="project" value="TreeGrafter"/>
</dbReference>
<evidence type="ECO:0000259" key="3">
    <source>
        <dbReference type="PROSITE" id="PS51020"/>
    </source>
</evidence>
<evidence type="ECO:0000256" key="2">
    <source>
        <dbReference type="SAM" id="SignalP"/>
    </source>
</evidence>
<dbReference type="Gene3D" id="2.60.40.2130">
    <property type="entry name" value="F-spondin domain"/>
    <property type="match status" value="1"/>
</dbReference>
<dbReference type="NCBIfam" id="NF038123">
    <property type="entry name" value="NF038123_dom"/>
    <property type="match status" value="1"/>
</dbReference>
<feature type="compositionally biased region" description="Low complexity" evidence="1">
    <location>
        <begin position="20"/>
        <end position="30"/>
    </location>
</feature>
<name>A0A2S7KRD5_9FLAO</name>
<dbReference type="PROSITE" id="PS51020">
    <property type="entry name" value="SPONDIN"/>
    <property type="match status" value="1"/>
</dbReference>
<gene>
    <name evidence="4" type="ORF">BST85_10070</name>
</gene>